<dbReference type="FunCoup" id="A0A5F9DH88">
    <property type="interactions" value="110"/>
</dbReference>
<reference evidence="9" key="3">
    <citation type="submission" date="2025-09" db="UniProtKB">
        <authorList>
            <consortium name="Ensembl"/>
        </authorList>
    </citation>
    <scope>IDENTIFICATION</scope>
    <source>
        <strain evidence="9">Thorbecke</strain>
    </source>
</reference>
<dbReference type="InterPro" id="IPR013106">
    <property type="entry name" value="Ig_V-set"/>
</dbReference>
<dbReference type="AlphaFoldDB" id="A0A5F9DH88"/>
<reference evidence="9" key="2">
    <citation type="submission" date="2025-08" db="UniProtKB">
        <authorList>
            <consortium name="Ensembl"/>
        </authorList>
    </citation>
    <scope>IDENTIFICATION</scope>
    <source>
        <strain evidence="9">Thorbecke</strain>
    </source>
</reference>
<dbReference type="GO" id="GO:0002250">
    <property type="term" value="P:adaptive immune response"/>
    <property type="evidence" value="ECO:0007669"/>
    <property type="project" value="UniProtKB-KW"/>
</dbReference>
<sequence>MRTLSGPFFLFLWLQLYSVSRGETVEQSPSFLNVQEGDGCVINCTYTDSASTYFYWYKQEPGASLQLLLNIISSMDKKEEKRFTVFMNKKDKHLSLHITAARAVDSATYFCAAQHSAPHPPEACTQTCSKAVAVTGRSEPAPV</sequence>
<name>A0A5F9DH88_RABIT</name>
<keyword evidence="6" id="KW-1279">T cell receptor</keyword>
<keyword evidence="1 7" id="KW-0732">Signal</keyword>
<evidence type="ECO:0000256" key="3">
    <source>
        <dbReference type="ARBA" id="ARBA00023130"/>
    </source>
</evidence>
<accession>A0A5F9DH88</accession>
<dbReference type="SMART" id="SM00406">
    <property type="entry name" value="IGv"/>
    <property type="match status" value="1"/>
</dbReference>
<dbReference type="InterPro" id="IPR007110">
    <property type="entry name" value="Ig-like_dom"/>
</dbReference>
<dbReference type="GO" id="GO:0042101">
    <property type="term" value="C:T cell receptor complex"/>
    <property type="evidence" value="ECO:0007669"/>
    <property type="project" value="UniProtKB-KW"/>
</dbReference>
<dbReference type="SUPFAM" id="SSF48726">
    <property type="entry name" value="Immunoglobulin"/>
    <property type="match status" value="1"/>
</dbReference>
<feature type="signal peptide" evidence="7">
    <location>
        <begin position="1"/>
        <end position="22"/>
    </location>
</feature>
<dbReference type="SMR" id="A0A5F9DH88"/>
<evidence type="ECO:0000256" key="2">
    <source>
        <dbReference type="ARBA" id="ARBA00022859"/>
    </source>
</evidence>
<proteinExistence type="predicted"/>
<reference evidence="9 10" key="1">
    <citation type="journal article" date="2011" name="Nature">
        <title>A high-resolution map of human evolutionary constraint using 29 mammals.</title>
        <authorList>
            <person name="Lindblad-Toh K."/>
            <person name="Garber M."/>
            <person name="Zuk O."/>
            <person name="Lin M.F."/>
            <person name="Parker B.J."/>
            <person name="Washietl S."/>
            <person name="Kheradpour P."/>
            <person name="Ernst J."/>
            <person name="Jordan G."/>
            <person name="Mauceli E."/>
            <person name="Ward L.D."/>
            <person name="Lowe C.B."/>
            <person name="Holloway A.K."/>
            <person name="Clamp M."/>
            <person name="Gnerre S."/>
            <person name="Alfoldi J."/>
            <person name="Beal K."/>
            <person name="Chang J."/>
            <person name="Clawson H."/>
            <person name="Cuff J."/>
            <person name="Di Palma F."/>
            <person name="Fitzgerald S."/>
            <person name="Flicek P."/>
            <person name="Guttman M."/>
            <person name="Hubisz M.J."/>
            <person name="Jaffe D.B."/>
            <person name="Jungreis I."/>
            <person name="Kent W.J."/>
            <person name="Kostka D."/>
            <person name="Lara M."/>
            <person name="Martins A.L."/>
            <person name="Massingham T."/>
            <person name="Moltke I."/>
            <person name="Raney B.J."/>
            <person name="Rasmussen M.D."/>
            <person name="Robinson J."/>
            <person name="Stark A."/>
            <person name="Vilella A.J."/>
            <person name="Wen J."/>
            <person name="Xie X."/>
            <person name="Zody M.C."/>
            <person name="Baldwin J."/>
            <person name="Bloom T."/>
            <person name="Chin C.W."/>
            <person name="Heiman D."/>
            <person name="Nicol R."/>
            <person name="Nusbaum C."/>
            <person name="Young S."/>
            <person name="Wilkinson J."/>
            <person name="Worley K.C."/>
            <person name="Kovar C.L."/>
            <person name="Muzny D.M."/>
            <person name="Gibbs R.A."/>
            <person name="Cree A."/>
            <person name="Dihn H.H."/>
            <person name="Fowler G."/>
            <person name="Jhangiani S."/>
            <person name="Joshi V."/>
            <person name="Lee S."/>
            <person name="Lewis L.R."/>
            <person name="Nazareth L.V."/>
            <person name="Okwuonu G."/>
            <person name="Santibanez J."/>
            <person name="Warren W.C."/>
            <person name="Mardis E.R."/>
            <person name="Weinstock G.M."/>
            <person name="Wilson R.K."/>
            <person name="Delehaunty K."/>
            <person name="Dooling D."/>
            <person name="Fronik C."/>
            <person name="Fulton L."/>
            <person name="Fulton B."/>
            <person name="Graves T."/>
            <person name="Minx P."/>
            <person name="Sodergren E."/>
            <person name="Birney E."/>
            <person name="Margulies E.H."/>
            <person name="Herrero J."/>
            <person name="Green E.D."/>
            <person name="Haussler D."/>
            <person name="Siepel A."/>
            <person name="Goldman N."/>
            <person name="Pollard K.S."/>
            <person name="Pedersen J.S."/>
            <person name="Lander E.S."/>
            <person name="Kellis M."/>
        </authorList>
    </citation>
    <scope>NUCLEOTIDE SEQUENCE [LARGE SCALE GENOMIC DNA]</scope>
    <source>
        <strain evidence="9 10">Thorbecke inbred</strain>
    </source>
</reference>
<evidence type="ECO:0000313" key="10">
    <source>
        <dbReference type="Proteomes" id="UP000001811"/>
    </source>
</evidence>
<dbReference type="GeneTree" id="ENSGT00940000159469"/>
<dbReference type="EMBL" id="AAGW02024204">
    <property type="status" value="NOT_ANNOTATED_CDS"/>
    <property type="molecule type" value="Genomic_DNA"/>
</dbReference>
<dbReference type="Proteomes" id="UP000001811">
    <property type="component" value="Chromosome 17"/>
</dbReference>
<dbReference type="GO" id="GO:0042605">
    <property type="term" value="F:peptide antigen binding"/>
    <property type="evidence" value="ECO:0007669"/>
    <property type="project" value="TreeGrafter"/>
</dbReference>
<evidence type="ECO:0000259" key="8">
    <source>
        <dbReference type="PROSITE" id="PS50835"/>
    </source>
</evidence>
<dbReference type="InterPro" id="IPR013783">
    <property type="entry name" value="Ig-like_fold"/>
</dbReference>
<evidence type="ECO:0000256" key="6">
    <source>
        <dbReference type="ARBA" id="ARBA00043266"/>
    </source>
</evidence>
<dbReference type="PANTHER" id="PTHR19343">
    <property type="entry name" value="T CELL RECEPTOR ALPHA VARIABLE 1-2"/>
    <property type="match status" value="1"/>
</dbReference>
<dbReference type="InterPro" id="IPR051006">
    <property type="entry name" value="TCR_variable_domain"/>
</dbReference>
<evidence type="ECO:0000256" key="7">
    <source>
        <dbReference type="SAM" id="SignalP"/>
    </source>
</evidence>
<dbReference type="CDD" id="cd04983">
    <property type="entry name" value="IgV_TCR_alpha"/>
    <property type="match status" value="1"/>
</dbReference>
<evidence type="ECO:0000256" key="5">
    <source>
        <dbReference type="ARBA" id="ARBA00023319"/>
    </source>
</evidence>
<dbReference type="Ensembl" id="ENSOCUT00000058638.1">
    <property type="protein sequence ID" value="ENSOCUP00000044962.1"/>
    <property type="gene ID" value="ENSOCUG00000039096.1"/>
</dbReference>
<dbReference type="SMART" id="SM00409">
    <property type="entry name" value="IG"/>
    <property type="match status" value="1"/>
</dbReference>
<feature type="chain" id="PRO_5023909932" description="Ig-like domain-containing protein" evidence="7">
    <location>
        <begin position="23"/>
        <end position="143"/>
    </location>
</feature>
<organism evidence="9 10">
    <name type="scientific">Oryctolagus cuniculus</name>
    <name type="common">Rabbit</name>
    <dbReference type="NCBI Taxonomy" id="9986"/>
    <lineage>
        <taxon>Eukaryota</taxon>
        <taxon>Metazoa</taxon>
        <taxon>Chordata</taxon>
        <taxon>Craniata</taxon>
        <taxon>Vertebrata</taxon>
        <taxon>Euteleostomi</taxon>
        <taxon>Mammalia</taxon>
        <taxon>Eutheria</taxon>
        <taxon>Euarchontoglires</taxon>
        <taxon>Glires</taxon>
        <taxon>Lagomorpha</taxon>
        <taxon>Leporidae</taxon>
        <taxon>Oryctolagus</taxon>
    </lineage>
</organism>
<dbReference type="InterPro" id="IPR003599">
    <property type="entry name" value="Ig_sub"/>
</dbReference>
<dbReference type="InterPro" id="IPR036179">
    <property type="entry name" value="Ig-like_dom_sf"/>
</dbReference>
<keyword evidence="2" id="KW-0391">Immunity</keyword>
<feature type="domain" description="Ig-like" evidence="8">
    <location>
        <begin position="23"/>
        <end position="127"/>
    </location>
</feature>
<evidence type="ECO:0000313" key="9">
    <source>
        <dbReference type="Ensembl" id="ENSOCUP00000044962.1"/>
    </source>
</evidence>
<dbReference type="InParanoid" id="A0A5F9DH88"/>
<evidence type="ECO:0000256" key="4">
    <source>
        <dbReference type="ARBA" id="ARBA00023170"/>
    </source>
</evidence>
<keyword evidence="10" id="KW-1185">Reference proteome</keyword>
<keyword evidence="5" id="KW-0393">Immunoglobulin domain</keyword>
<dbReference type="Pfam" id="PF07686">
    <property type="entry name" value="V-set"/>
    <property type="match status" value="1"/>
</dbReference>
<evidence type="ECO:0000256" key="1">
    <source>
        <dbReference type="ARBA" id="ARBA00022729"/>
    </source>
</evidence>
<dbReference type="PANTHER" id="PTHR19343:SF14">
    <property type="entry name" value="IG-LIKE DOMAIN-CONTAINING PROTEIN-RELATED"/>
    <property type="match status" value="1"/>
</dbReference>
<dbReference type="PROSITE" id="PS50835">
    <property type="entry name" value="IG_LIKE"/>
    <property type="match status" value="1"/>
</dbReference>
<protein>
    <recommendedName>
        <fullName evidence="8">Ig-like domain-containing protein</fullName>
    </recommendedName>
</protein>
<keyword evidence="3" id="KW-1064">Adaptive immunity</keyword>
<keyword evidence="4" id="KW-0675">Receptor</keyword>
<dbReference type="Gene3D" id="2.60.40.10">
    <property type="entry name" value="Immunoglobulins"/>
    <property type="match status" value="1"/>
</dbReference>